<evidence type="ECO:0000313" key="3">
    <source>
        <dbReference type="Proteomes" id="UP000225176"/>
    </source>
</evidence>
<evidence type="ECO:0000313" key="2">
    <source>
        <dbReference type="EMBL" id="APQ42307.1"/>
    </source>
</evidence>
<dbReference type="Proteomes" id="UP000225176">
    <property type="component" value="Segment"/>
</dbReference>
<name>A0A1L6BYX7_9CAUD</name>
<feature type="transmembrane region" description="Helical" evidence="1">
    <location>
        <begin position="12"/>
        <end position="33"/>
    </location>
</feature>
<keyword evidence="1" id="KW-0472">Membrane</keyword>
<protein>
    <submittedName>
        <fullName evidence="2">Uncharacterized protein</fullName>
    </submittedName>
</protein>
<proteinExistence type="predicted"/>
<evidence type="ECO:0000256" key="1">
    <source>
        <dbReference type="SAM" id="Phobius"/>
    </source>
</evidence>
<keyword evidence="1" id="KW-1133">Transmembrane helix</keyword>
<reference evidence="2 3" key="1">
    <citation type="submission" date="2016-11" db="EMBL/GenBank/DDBJ databases">
        <authorList>
            <person name="Cheung S."/>
            <person name="Hausler R."/>
            <person name="Pastore C.F."/>
            <person name="Perone H."/>
            <person name="Scheidt D."/>
            <person name="Zheng J.C."/>
            <person name="Garlena R.A."/>
            <person name="Russell D.A."/>
            <person name="Pope W.H."/>
            <person name="Jacobs-Sera D."/>
            <person name="Hatfull G.F."/>
        </authorList>
    </citation>
    <scope>NUCLEOTIDE SEQUENCE [LARGE SCALE GENOMIC DNA]</scope>
</reference>
<keyword evidence="1" id="KW-0812">Transmembrane</keyword>
<accession>A0A1L6BYX7</accession>
<dbReference type="EMBL" id="KY224000">
    <property type="protein sequence ID" value="APQ42307.1"/>
    <property type="molecule type" value="Genomic_DNA"/>
</dbReference>
<gene>
    <name evidence="2" type="primary">46</name>
    <name evidence="2" type="ORF">PBI_RICH_46</name>
</gene>
<sequence length="45" mass="5110">MRRPSDVTALGWLLVLILGVAASLGWGGLWWSLRSDPYRPSDRRQ</sequence>
<organism evidence="2 3">
    <name type="scientific">Mycobacterium phage Rich</name>
    <dbReference type="NCBI Taxonomy" id="1927021"/>
    <lineage>
        <taxon>Viruses</taxon>
        <taxon>Duplodnaviria</taxon>
        <taxon>Heunggongvirae</taxon>
        <taxon>Uroviricota</taxon>
        <taxon>Caudoviricetes</taxon>
        <taxon>Bclasvirinae</taxon>
        <taxon>Acadianvirus</taxon>
        <taxon>Acadianvirus baee</taxon>
    </lineage>
</organism>